<keyword evidence="1" id="KW-0732">Signal</keyword>
<reference evidence="2" key="2">
    <citation type="journal article" date="2021" name="Genome Biol. Evol.">
        <title>Developing a high-quality reference genome for a parasitic bivalve with doubly uniparental inheritance (Bivalvia: Unionida).</title>
        <authorList>
            <person name="Smith C.H."/>
        </authorList>
    </citation>
    <scope>NUCLEOTIDE SEQUENCE</scope>
    <source>
        <strain evidence="2">CHS0354</strain>
        <tissue evidence="2">Mantle</tissue>
    </source>
</reference>
<keyword evidence="3" id="KW-1185">Reference proteome</keyword>
<evidence type="ECO:0000313" key="3">
    <source>
        <dbReference type="Proteomes" id="UP001195483"/>
    </source>
</evidence>
<protein>
    <submittedName>
        <fullName evidence="2">Uncharacterized protein</fullName>
    </submittedName>
</protein>
<evidence type="ECO:0000256" key="1">
    <source>
        <dbReference type="SAM" id="SignalP"/>
    </source>
</evidence>
<sequence>MELKFTLGVWAFVITMCEGNIHLPGAFYTMHTNSSRLLGSELDRMVIGRCVGDVMKGSPVNENNVKMSELFSLWCSHYESLADCIEIQTSDNIPYLRFVFNSTEMKKNGRVICDRVAEIGDSINCLSNFTLNCEKNYTKALTQVKTMENACGLTYDLIPCYMNEFKVSSCKDPNILYQILDFLQVFLNPECRKWKKKADEFCTAVASSVFPERSRDKLDKYCRDFIQIQLSCFYREVYSSVHLNDRLISMELWNASFIYYREKKCRMELDVNTSCLQSSMFKRSNAFSCQNSYKEAYLNEEKRMAVGEKLTSDMMCKKHQQQVECLQNALQGCPSQTIELFVFTVCASMPVNCTCQSRLLEPLVQESSMNSSKLGLESAEITMLQLLLGLIALLWFL</sequence>
<name>A0AAE0SXZ9_9BIVA</name>
<feature type="chain" id="PRO_5041937005" evidence="1">
    <location>
        <begin position="20"/>
        <end position="397"/>
    </location>
</feature>
<reference evidence="2" key="1">
    <citation type="journal article" date="2021" name="Genome Biol. Evol.">
        <title>A High-Quality Reference Genome for a Parasitic Bivalve with Doubly Uniparental Inheritance (Bivalvia: Unionida).</title>
        <authorList>
            <person name="Smith C.H."/>
        </authorList>
    </citation>
    <scope>NUCLEOTIDE SEQUENCE</scope>
    <source>
        <strain evidence="2">CHS0354</strain>
    </source>
</reference>
<accession>A0AAE0SXZ9</accession>
<gene>
    <name evidence="2" type="ORF">CHS0354_012677</name>
</gene>
<feature type="signal peptide" evidence="1">
    <location>
        <begin position="1"/>
        <end position="19"/>
    </location>
</feature>
<reference evidence="2" key="3">
    <citation type="submission" date="2023-05" db="EMBL/GenBank/DDBJ databases">
        <authorList>
            <person name="Smith C.H."/>
        </authorList>
    </citation>
    <scope>NUCLEOTIDE SEQUENCE</scope>
    <source>
        <strain evidence="2">CHS0354</strain>
        <tissue evidence="2">Mantle</tissue>
    </source>
</reference>
<evidence type="ECO:0000313" key="2">
    <source>
        <dbReference type="EMBL" id="KAK3600011.1"/>
    </source>
</evidence>
<comment type="caution">
    <text evidence="2">The sequence shown here is derived from an EMBL/GenBank/DDBJ whole genome shotgun (WGS) entry which is preliminary data.</text>
</comment>
<dbReference type="Proteomes" id="UP001195483">
    <property type="component" value="Unassembled WGS sequence"/>
</dbReference>
<dbReference type="EMBL" id="JAEAOA010000768">
    <property type="protein sequence ID" value="KAK3600011.1"/>
    <property type="molecule type" value="Genomic_DNA"/>
</dbReference>
<proteinExistence type="predicted"/>
<dbReference type="AlphaFoldDB" id="A0AAE0SXZ9"/>
<organism evidence="2 3">
    <name type="scientific">Potamilus streckersoni</name>
    <dbReference type="NCBI Taxonomy" id="2493646"/>
    <lineage>
        <taxon>Eukaryota</taxon>
        <taxon>Metazoa</taxon>
        <taxon>Spiralia</taxon>
        <taxon>Lophotrochozoa</taxon>
        <taxon>Mollusca</taxon>
        <taxon>Bivalvia</taxon>
        <taxon>Autobranchia</taxon>
        <taxon>Heteroconchia</taxon>
        <taxon>Palaeoheterodonta</taxon>
        <taxon>Unionida</taxon>
        <taxon>Unionoidea</taxon>
        <taxon>Unionidae</taxon>
        <taxon>Ambleminae</taxon>
        <taxon>Lampsilini</taxon>
        <taxon>Potamilus</taxon>
    </lineage>
</organism>